<evidence type="ECO:0000256" key="1">
    <source>
        <dbReference type="SAM" id="Phobius"/>
    </source>
</evidence>
<sequence>MGLILVTVVMLSGMIWLNYLSLPQPRDNFPPVPGADCRAFQTHCFDLHGNGMFARHPGRVLISMSGYVLPRVIIIWSILALIHNVAVCAGAVSGLLPRAPYAPLLNHLLHPFLCYALIARLQRRDFRRYCERVQARSDHRLSALNRFAERSPFSSKKLPRLAIGSFRKPGTDRVS</sequence>
<gene>
    <name evidence="2" type="ordered locus">Rcas_0429</name>
</gene>
<proteinExistence type="predicted"/>
<protein>
    <submittedName>
        <fullName evidence="2">Uncharacterized protein</fullName>
    </submittedName>
</protein>
<dbReference type="Proteomes" id="UP000000263">
    <property type="component" value="Chromosome"/>
</dbReference>
<name>A7NGH3_ROSCS</name>
<organism evidence="2 3">
    <name type="scientific">Roseiflexus castenholzii (strain DSM 13941 / HLO8)</name>
    <dbReference type="NCBI Taxonomy" id="383372"/>
    <lineage>
        <taxon>Bacteria</taxon>
        <taxon>Bacillati</taxon>
        <taxon>Chloroflexota</taxon>
        <taxon>Chloroflexia</taxon>
        <taxon>Chloroflexales</taxon>
        <taxon>Roseiflexineae</taxon>
        <taxon>Roseiflexaceae</taxon>
        <taxon>Roseiflexus</taxon>
    </lineage>
</organism>
<keyword evidence="1" id="KW-0812">Transmembrane</keyword>
<feature type="transmembrane region" description="Helical" evidence="1">
    <location>
        <begin position="6"/>
        <end position="22"/>
    </location>
</feature>
<keyword evidence="1" id="KW-0472">Membrane</keyword>
<keyword evidence="3" id="KW-1185">Reference proteome</keyword>
<feature type="transmembrane region" description="Helical" evidence="1">
    <location>
        <begin position="101"/>
        <end position="118"/>
    </location>
</feature>
<dbReference type="HOGENOM" id="CLU_1531408_0_0_0"/>
<evidence type="ECO:0000313" key="3">
    <source>
        <dbReference type="Proteomes" id="UP000000263"/>
    </source>
</evidence>
<dbReference type="EMBL" id="CP000804">
    <property type="protein sequence ID" value="ABU56560.1"/>
    <property type="molecule type" value="Genomic_DNA"/>
</dbReference>
<accession>A7NGH3</accession>
<dbReference type="KEGG" id="rca:Rcas_0429"/>
<feature type="transmembrane region" description="Helical" evidence="1">
    <location>
        <begin position="73"/>
        <end position="95"/>
    </location>
</feature>
<keyword evidence="1" id="KW-1133">Transmembrane helix</keyword>
<evidence type="ECO:0000313" key="2">
    <source>
        <dbReference type="EMBL" id="ABU56560.1"/>
    </source>
</evidence>
<dbReference type="AlphaFoldDB" id="A7NGH3"/>
<reference evidence="2 3" key="1">
    <citation type="submission" date="2007-08" db="EMBL/GenBank/DDBJ databases">
        <title>Complete sequence of Roseiflexus castenholzii DSM 13941.</title>
        <authorList>
            <consortium name="US DOE Joint Genome Institute"/>
            <person name="Copeland A."/>
            <person name="Lucas S."/>
            <person name="Lapidus A."/>
            <person name="Barry K."/>
            <person name="Glavina del Rio T."/>
            <person name="Dalin E."/>
            <person name="Tice H."/>
            <person name="Pitluck S."/>
            <person name="Thompson L.S."/>
            <person name="Brettin T."/>
            <person name="Bruce D."/>
            <person name="Detter J.C."/>
            <person name="Han C."/>
            <person name="Tapia R."/>
            <person name="Schmutz J."/>
            <person name="Larimer F."/>
            <person name="Land M."/>
            <person name="Hauser L."/>
            <person name="Kyrpides N."/>
            <person name="Mikhailova N."/>
            <person name="Bryant D.A."/>
            <person name="Hanada S."/>
            <person name="Tsukatani Y."/>
            <person name="Richardson P."/>
        </authorList>
    </citation>
    <scope>NUCLEOTIDE SEQUENCE [LARGE SCALE GENOMIC DNA]</scope>
    <source>
        <strain evidence="3">DSM 13941 / HLO8</strain>
    </source>
</reference>